<dbReference type="AlphaFoldDB" id="E0VMB6"/>
<protein>
    <submittedName>
        <fullName evidence="2 3">Uncharacterized protein</fullName>
    </submittedName>
</protein>
<dbReference type="OrthoDB" id="6603036at2759"/>
<dbReference type="OMA" id="MHNEADE"/>
<accession>E0VMB6</accession>
<dbReference type="eggNOG" id="ENOG502S3HT">
    <property type="taxonomic scope" value="Eukaryota"/>
</dbReference>
<reference evidence="3" key="3">
    <citation type="submission" date="2020-05" db="UniProtKB">
        <authorList>
            <consortium name="EnsemblMetazoa"/>
        </authorList>
    </citation>
    <scope>IDENTIFICATION</scope>
    <source>
        <strain evidence="3">USDA</strain>
    </source>
</reference>
<evidence type="ECO:0000313" key="4">
    <source>
        <dbReference type="Proteomes" id="UP000009046"/>
    </source>
</evidence>
<dbReference type="KEGG" id="phu:Phum_PHUM307520"/>
<dbReference type="CTD" id="8239200"/>
<dbReference type="GeneID" id="8239200"/>
<feature type="region of interest" description="Disordered" evidence="1">
    <location>
        <begin position="143"/>
        <end position="167"/>
    </location>
</feature>
<dbReference type="VEuPathDB" id="VectorBase:PHUM307520"/>
<feature type="compositionally biased region" description="Low complexity" evidence="1">
    <location>
        <begin position="74"/>
        <end position="88"/>
    </location>
</feature>
<name>E0VMB6_PEDHC</name>
<feature type="region of interest" description="Disordered" evidence="1">
    <location>
        <begin position="1"/>
        <end position="20"/>
    </location>
</feature>
<evidence type="ECO:0000313" key="3">
    <source>
        <dbReference type="EnsemblMetazoa" id="PHUM307520-PA"/>
    </source>
</evidence>
<gene>
    <name evidence="3" type="primary">8239200</name>
    <name evidence="2" type="ORF">Phum_PHUM307520</name>
</gene>
<dbReference type="STRING" id="121224.E0VMB6"/>
<dbReference type="EMBL" id="AAZO01003570">
    <property type="status" value="NOT_ANNOTATED_CDS"/>
    <property type="molecule type" value="Genomic_DNA"/>
</dbReference>
<keyword evidence="4" id="KW-1185">Reference proteome</keyword>
<proteinExistence type="predicted"/>
<dbReference type="InParanoid" id="E0VMB6"/>
<reference evidence="2" key="1">
    <citation type="submission" date="2007-04" db="EMBL/GenBank/DDBJ databases">
        <title>Annotation of Pediculus humanus corporis strain USDA.</title>
        <authorList>
            <person name="Kirkness E."/>
            <person name="Hannick L."/>
            <person name="Hass B."/>
            <person name="Bruggner R."/>
            <person name="Lawson D."/>
            <person name="Bidwell S."/>
            <person name="Joardar V."/>
            <person name="Caler E."/>
            <person name="Walenz B."/>
            <person name="Inman J."/>
            <person name="Schobel S."/>
            <person name="Galinsky K."/>
            <person name="Amedeo P."/>
            <person name="Strausberg R."/>
        </authorList>
    </citation>
    <scope>NUCLEOTIDE SEQUENCE</scope>
    <source>
        <strain evidence="2">USDA</strain>
    </source>
</reference>
<dbReference type="RefSeq" id="XP_002427260.1">
    <property type="nucleotide sequence ID" value="XM_002427215.1"/>
</dbReference>
<evidence type="ECO:0000313" key="2">
    <source>
        <dbReference type="EMBL" id="EEB14522.1"/>
    </source>
</evidence>
<evidence type="ECO:0000256" key="1">
    <source>
        <dbReference type="SAM" id="MobiDB-lite"/>
    </source>
</evidence>
<dbReference type="EMBL" id="DS235306">
    <property type="protein sequence ID" value="EEB14522.1"/>
    <property type="molecule type" value="Genomic_DNA"/>
</dbReference>
<dbReference type="Proteomes" id="UP000009046">
    <property type="component" value="Unassembled WGS sequence"/>
</dbReference>
<feature type="region of interest" description="Disordered" evidence="1">
    <location>
        <begin position="38"/>
        <end position="90"/>
    </location>
</feature>
<dbReference type="EnsemblMetazoa" id="PHUM307520-RA">
    <property type="protein sequence ID" value="PHUM307520-PA"/>
    <property type="gene ID" value="PHUM307520"/>
</dbReference>
<dbReference type="HOGENOM" id="CLU_067195_0_0_1"/>
<reference evidence="2" key="2">
    <citation type="submission" date="2007-04" db="EMBL/GenBank/DDBJ databases">
        <title>The genome of the human body louse.</title>
        <authorList>
            <consortium name="The Human Body Louse Genome Consortium"/>
            <person name="Kirkness E."/>
            <person name="Walenz B."/>
            <person name="Hass B."/>
            <person name="Bruggner R."/>
            <person name="Strausberg R."/>
        </authorList>
    </citation>
    <scope>NUCLEOTIDE SEQUENCE</scope>
    <source>
        <strain evidence="2">USDA</strain>
    </source>
</reference>
<sequence>MSSKIDSGGTETMLPSDYASDETTSLLVYAPIKNDVETSRPVSIQSSRSQQQQQRDKSLKNGSKPMLIRQDCMSSRLSVSSPRPLLSSMGGMVNVGSEESGTSVPMEENGVRSVPDIELHCRLNDGGSPHLLGDGSGGLFYGNGTQSPRLRARGSSVTSYGHLNPNSQYKYDRRRESHSRLLSMPRSVSRESIRSIGNQHIYQCTPYSVAPAVLLTTTSSNCRVIRQSSQPESSLGVSSTYCLTAPSSSLRQLREPCESGIATIAADSMRINGAIRQFKHVST</sequence>
<feature type="compositionally biased region" description="Polar residues" evidence="1">
    <location>
        <begin position="155"/>
        <end position="167"/>
    </location>
</feature>
<organism>
    <name type="scientific">Pediculus humanus subsp. corporis</name>
    <name type="common">Body louse</name>
    <dbReference type="NCBI Taxonomy" id="121224"/>
    <lineage>
        <taxon>Eukaryota</taxon>
        <taxon>Metazoa</taxon>
        <taxon>Ecdysozoa</taxon>
        <taxon>Arthropoda</taxon>
        <taxon>Hexapoda</taxon>
        <taxon>Insecta</taxon>
        <taxon>Pterygota</taxon>
        <taxon>Neoptera</taxon>
        <taxon>Paraneoptera</taxon>
        <taxon>Psocodea</taxon>
        <taxon>Troctomorpha</taxon>
        <taxon>Phthiraptera</taxon>
        <taxon>Anoplura</taxon>
        <taxon>Pediculidae</taxon>
        <taxon>Pediculus</taxon>
    </lineage>
</organism>